<name>A0AAD5R7B4_PARTN</name>
<keyword evidence="3" id="KW-1185">Reference proteome</keyword>
<evidence type="ECO:0000313" key="2">
    <source>
        <dbReference type="EMBL" id="KAJ1370802.1"/>
    </source>
</evidence>
<reference evidence="2" key="1">
    <citation type="submission" date="2021-06" db="EMBL/GenBank/DDBJ databases">
        <title>Parelaphostrongylus tenuis whole genome reference sequence.</title>
        <authorList>
            <person name="Garwood T.J."/>
            <person name="Larsen P.A."/>
            <person name="Fountain-Jones N.M."/>
            <person name="Garbe J.R."/>
            <person name="Macchietto M.G."/>
            <person name="Kania S.A."/>
            <person name="Gerhold R.W."/>
            <person name="Richards J.E."/>
            <person name="Wolf T.M."/>
        </authorList>
    </citation>
    <scope>NUCLEOTIDE SEQUENCE</scope>
    <source>
        <strain evidence="2">MNPRO001-30</strain>
        <tissue evidence="2">Meninges</tissue>
    </source>
</reference>
<dbReference type="AlphaFoldDB" id="A0AAD5R7B4"/>
<dbReference type="Proteomes" id="UP001196413">
    <property type="component" value="Unassembled WGS sequence"/>
</dbReference>
<evidence type="ECO:0000256" key="1">
    <source>
        <dbReference type="SAM" id="MobiDB-lite"/>
    </source>
</evidence>
<comment type="caution">
    <text evidence="2">The sequence shown here is derived from an EMBL/GenBank/DDBJ whole genome shotgun (WGS) entry which is preliminary data.</text>
</comment>
<accession>A0AAD5R7B4</accession>
<feature type="region of interest" description="Disordered" evidence="1">
    <location>
        <begin position="60"/>
        <end position="107"/>
    </location>
</feature>
<evidence type="ECO:0000313" key="3">
    <source>
        <dbReference type="Proteomes" id="UP001196413"/>
    </source>
</evidence>
<gene>
    <name evidence="2" type="ORF">KIN20_032605</name>
</gene>
<proteinExistence type="predicted"/>
<dbReference type="EMBL" id="JAHQIW010006862">
    <property type="protein sequence ID" value="KAJ1370802.1"/>
    <property type="molecule type" value="Genomic_DNA"/>
</dbReference>
<organism evidence="2 3">
    <name type="scientific">Parelaphostrongylus tenuis</name>
    <name type="common">Meningeal worm</name>
    <dbReference type="NCBI Taxonomy" id="148309"/>
    <lineage>
        <taxon>Eukaryota</taxon>
        <taxon>Metazoa</taxon>
        <taxon>Ecdysozoa</taxon>
        <taxon>Nematoda</taxon>
        <taxon>Chromadorea</taxon>
        <taxon>Rhabditida</taxon>
        <taxon>Rhabditina</taxon>
        <taxon>Rhabditomorpha</taxon>
        <taxon>Strongyloidea</taxon>
        <taxon>Metastrongylidae</taxon>
        <taxon>Parelaphostrongylus</taxon>
    </lineage>
</organism>
<sequence length="162" mass="18826">MQVYYAPNVEKYTKTVIDTEKKEIVSDDDDFLDDEAKFSDDEKEKEYKARKMKSISCSEIPGRQRQKQNVRFSDSAAHRGERSVSNRAKTRSLARAEPYLPHLPKHPSRMLVGARRSKEVVLLEDRGTGTQIVTPTKEVHTNDEETIERQSIIILHLLQRQW</sequence>
<protein>
    <submittedName>
        <fullName evidence="2">Uncharacterized protein</fullName>
    </submittedName>
</protein>